<gene>
    <name evidence="1" type="ORF">HMPREF1171_01163</name>
</gene>
<dbReference type="Proteomes" id="UP000005149">
    <property type="component" value="Unassembled WGS sequence"/>
</dbReference>
<protein>
    <submittedName>
        <fullName evidence="1">Uncharacterized protein</fullName>
    </submittedName>
</protein>
<accession>K1JEK6</accession>
<dbReference type="AlphaFoldDB" id="K1JEK6"/>
<name>K1JEK6_9GAMM</name>
<comment type="caution">
    <text evidence="1">The sequence shown here is derived from an EMBL/GenBank/DDBJ whole genome shotgun (WGS) entry which is preliminary data.</text>
</comment>
<dbReference type="RefSeq" id="WP_005300543.1">
    <property type="nucleotide sequence ID" value="NZ_JDWD01000065.1"/>
</dbReference>
<dbReference type="EMBL" id="AGWR01000013">
    <property type="protein sequence ID" value="EKB28631.1"/>
    <property type="molecule type" value="Genomic_DNA"/>
</dbReference>
<evidence type="ECO:0000313" key="2">
    <source>
        <dbReference type="Proteomes" id="UP000005149"/>
    </source>
</evidence>
<dbReference type="HOGENOM" id="CLU_082653_0_0_6"/>
<reference evidence="1 2" key="1">
    <citation type="submission" date="2012-06" db="EMBL/GenBank/DDBJ databases">
        <title>The Genome Sequence of Aeromonas hydrophila SSU.</title>
        <authorList>
            <consortium name="The Broad Institute Genome Sequencing Platform"/>
            <person name="Earl A."/>
            <person name="Ward D."/>
            <person name="Feldgarden M."/>
            <person name="Gevers D."/>
            <person name="Chopra A."/>
            <person name="Walker B."/>
            <person name="Young S.K."/>
            <person name="Zeng Q."/>
            <person name="Gargeya S."/>
            <person name="Fitzgerald M."/>
            <person name="Haas B."/>
            <person name="Abouelleil A."/>
            <person name="Alvarado L."/>
            <person name="Arachchi H.M."/>
            <person name="Berlin A.M."/>
            <person name="Chapman S.B."/>
            <person name="Goldberg J."/>
            <person name="Griggs A."/>
            <person name="Gujja S."/>
            <person name="Hansen M."/>
            <person name="Howarth C."/>
            <person name="Imamovic A."/>
            <person name="Larimer J."/>
            <person name="McCowan C."/>
            <person name="Montmayeur A."/>
            <person name="Murphy C."/>
            <person name="Neiman D."/>
            <person name="Pearson M."/>
            <person name="Priest M."/>
            <person name="Roberts A."/>
            <person name="Saif S."/>
            <person name="Shea T."/>
            <person name="Sisk P."/>
            <person name="Sykes S."/>
            <person name="Wortman J."/>
            <person name="Nusbaum C."/>
            <person name="Birren B."/>
        </authorList>
    </citation>
    <scope>NUCLEOTIDE SEQUENCE [LARGE SCALE GENOMIC DNA]</scope>
    <source>
        <strain evidence="1 2">SSU</strain>
    </source>
</reference>
<sequence>MNKVQWAVGGKGKAPGKMVLRWGSLVLVSMLGWLLAMMPAHAEEPLLAAEYQPLVQKVIDAAKARDQQALARQIKYPFKREYPIPAIKSPAEMLARFDEVFDEVILKRIASSRAGQDWQAMGWRGIMLGSGEVWLDFDGKVIGINHQTAQAAKRKAELVAKQKSDLYPSLREYKRPELMWQTEKFTIRIDELGDGRYRYASWAKGKALSDKPDLVLKNGTVRVEGTGGNHTFQFTSGPYRYECAVTVLGEQDMPPGELVVYQNEVAIMHQPVIKVL</sequence>
<evidence type="ECO:0000313" key="1">
    <source>
        <dbReference type="EMBL" id="EKB28631.1"/>
    </source>
</evidence>
<dbReference type="PATRIC" id="fig|1073377.4.peg.1189"/>
<keyword evidence="2" id="KW-1185">Reference proteome</keyword>
<organism evidence="1 2">
    <name type="scientific">Aeromonas dhakensis</name>
    <dbReference type="NCBI Taxonomy" id="196024"/>
    <lineage>
        <taxon>Bacteria</taxon>
        <taxon>Pseudomonadati</taxon>
        <taxon>Pseudomonadota</taxon>
        <taxon>Gammaproteobacteria</taxon>
        <taxon>Aeromonadales</taxon>
        <taxon>Aeromonadaceae</taxon>
        <taxon>Aeromonas</taxon>
    </lineage>
</organism>
<proteinExistence type="predicted"/>